<evidence type="ECO:0000313" key="3">
    <source>
        <dbReference type="Proteomes" id="UP000767334"/>
    </source>
</evidence>
<feature type="transmembrane region" description="Helical" evidence="1">
    <location>
        <begin position="12"/>
        <end position="29"/>
    </location>
</feature>
<keyword evidence="1" id="KW-1133">Transmembrane helix</keyword>
<accession>A0ABS2FCS7</accession>
<feature type="transmembrane region" description="Helical" evidence="1">
    <location>
        <begin position="36"/>
        <end position="64"/>
    </location>
</feature>
<evidence type="ECO:0000256" key="1">
    <source>
        <dbReference type="SAM" id="Phobius"/>
    </source>
</evidence>
<keyword evidence="3" id="KW-1185">Reference proteome</keyword>
<feature type="transmembrane region" description="Helical" evidence="1">
    <location>
        <begin position="200"/>
        <end position="220"/>
    </location>
</feature>
<feature type="transmembrane region" description="Helical" evidence="1">
    <location>
        <begin position="227"/>
        <end position="246"/>
    </location>
</feature>
<proteinExistence type="predicted"/>
<keyword evidence="1" id="KW-0812">Transmembrane</keyword>
<name>A0ABS2FCS7_9CLOT</name>
<organism evidence="2 3">
    <name type="scientific">Clostridium saudiense</name>
    <dbReference type="NCBI Taxonomy" id="1414720"/>
    <lineage>
        <taxon>Bacteria</taxon>
        <taxon>Bacillati</taxon>
        <taxon>Bacillota</taxon>
        <taxon>Clostridia</taxon>
        <taxon>Eubacteriales</taxon>
        <taxon>Clostridiaceae</taxon>
        <taxon>Clostridium</taxon>
    </lineage>
</organism>
<comment type="caution">
    <text evidence="2">The sequence shown here is derived from an EMBL/GenBank/DDBJ whole genome shotgun (WGS) entry which is preliminary data.</text>
</comment>
<keyword evidence="2" id="KW-0436">Ligase</keyword>
<sequence>MTVFVGINGNPHGNSYVMILMAIVIEIIISKKDNRYLALYFIPLLSAFMSGARTPAVVMLGIFLGIRCFKNRIRTNLRFSWKGLLIVVGFLIVISIFSDVLVNFALHSNIMDKFSSTSDSGNVLNSRDLIWNGLINEFKYNFSDIERVFGHGIHYSVIINMYNVNSPIWGHSDFIDILISYGIIMLAIYVVMYVRYFIKLWSIGGNALLIMVFFVGMVLLSIFNGVINYTVFISAIAFWAMFYISIEDKDINEGEGYE</sequence>
<dbReference type="EMBL" id="JACJLL010000007">
    <property type="protein sequence ID" value="MBM6818116.1"/>
    <property type="molecule type" value="Genomic_DNA"/>
</dbReference>
<gene>
    <name evidence="2" type="ORF">H6A19_01975</name>
</gene>
<dbReference type="GO" id="GO:0016874">
    <property type="term" value="F:ligase activity"/>
    <property type="evidence" value="ECO:0007669"/>
    <property type="project" value="UniProtKB-KW"/>
</dbReference>
<dbReference type="RefSeq" id="WP_204571792.1">
    <property type="nucleotide sequence ID" value="NZ_JACJLL010000007.1"/>
</dbReference>
<protein>
    <submittedName>
        <fullName evidence="2">O-antigen ligase family protein</fullName>
    </submittedName>
</protein>
<keyword evidence="1" id="KW-0472">Membrane</keyword>
<reference evidence="2 3" key="1">
    <citation type="journal article" date="2021" name="Sci. Rep.">
        <title>The distribution of antibiotic resistance genes in chicken gut microbiota commensals.</title>
        <authorList>
            <person name="Juricova H."/>
            <person name="Matiasovicova J."/>
            <person name="Kubasova T."/>
            <person name="Cejkova D."/>
            <person name="Rychlik I."/>
        </authorList>
    </citation>
    <scope>NUCLEOTIDE SEQUENCE [LARGE SCALE GENOMIC DNA]</scope>
    <source>
        <strain evidence="2 3">An435</strain>
    </source>
</reference>
<feature type="transmembrane region" description="Helical" evidence="1">
    <location>
        <begin position="84"/>
        <end position="106"/>
    </location>
</feature>
<dbReference type="Proteomes" id="UP000767334">
    <property type="component" value="Unassembled WGS sequence"/>
</dbReference>
<evidence type="ECO:0000313" key="2">
    <source>
        <dbReference type="EMBL" id="MBM6818116.1"/>
    </source>
</evidence>
<feature type="transmembrane region" description="Helical" evidence="1">
    <location>
        <begin position="174"/>
        <end position="194"/>
    </location>
</feature>